<dbReference type="AlphaFoldDB" id="A0A834MXT7"/>
<keyword evidence="2" id="KW-1185">Reference proteome</keyword>
<sequence length="113" mass="13266">MVNGMTNKEKTEFFCRACIWESNQKIALSTMDKAEKSKWKSCRVQRINAFQKNNTWILEKLPKNETTGASIRHITQHKEIDFYETFTPIIRYELIKILLAITAKDDLELLEIA</sequence>
<proteinExistence type="predicted"/>
<dbReference type="Proteomes" id="UP000614350">
    <property type="component" value="Unassembled WGS sequence"/>
</dbReference>
<evidence type="ECO:0000313" key="2">
    <source>
        <dbReference type="Proteomes" id="UP000614350"/>
    </source>
</evidence>
<dbReference type="EMBL" id="JACSEA010000013">
    <property type="protein sequence ID" value="KAF7387003.1"/>
    <property type="molecule type" value="Genomic_DNA"/>
</dbReference>
<comment type="caution">
    <text evidence="1">The sequence shown here is derived from an EMBL/GenBank/DDBJ whole genome shotgun (WGS) entry which is preliminary data.</text>
</comment>
<protein>
    <submittedName>
        <fullName evidence="1">Uncharacterized protein</fullName>
    </submittedName>
</protein>
<accession>A0A834MXT7</accession>
<name>A0A834MXT7_VESVU</name>
<organism evidence="1 2">
    <name type="scientific">Vespula vulgaris</name>
    <name type="common">Yellow jacket</name>
    <name type="synonym">Wasp</name>
    <dbReference type="NCBI Taxonomy" id="7454"/>
    <lineage>
        <taxon>Eukaryota</taxon>
        <taxon>Metazoa</taxon>
        <taxon>Ecdysozoa</taxon>
        <taxon>Arthropoda</taxon>
        <taxon>Hexapoda</taxon>
        <taxon>Insecta</taxon>
        <taxon>Pterygota</taxon>
        <taxon>Neoptera</taxon>
        <taxon>Endopterygota</taxon>
        <taxon>Hymenoptera</taxon>
        <taxon>Apocrita</taxon>
        <taxon>Aculeata</taxon>
        <taxon>Vespoidea</taxon>
        <taxon>Vespidae</taxon>
        <taxon>Vespinae</taxon>
        <taxon>Vespula</taxon>
    </lineage>
</organism>
<evidence type="ECO:0000313" key="1">
    <source>
        <dbReference type="EMBL" id="KAF7387003.1"/>
    </source>
</evidence>
<reference evidence="1" key="1">
    <citation type="journal article" date="2020" name="G3 (Bethesda)">
        <title>High-Quality Assemblies for Three Invasive Social Wasps from the &lt;i&gt;Vespula&lt;/i&gt; Genus.</title>
        <authorList>
            <person name="Harrop T.W.R."/>
            <person name="Guhlin J."/>
            <person name="McLaughlin G.M."/>
            <person name="Permina E."/>
            <person name="Stockwell P."/>
            <person name="Gilligan J."/>
            <person name="Le Lec M.F."/>
            <person name="Gruber M.A.M."/>
            <person name="Quinn O."/>
            <person name="Lovegrove M."/>
            <person name="Duncan E.J."/>
            <person name="Remnant E.J."/>
            <person name="Van Eeckhoven J."/>
            <person name="Graham B."/>
            <person name="Knapp R.A."/>
            <person name="Langford K.W."/>
            <person name="Kronenberg Z."/>
            <person name="Press M.O."/>
            <person name="Eacker S.M."/>
            <person name="Wilson-Rankin E.E."/>
            <person name="Purcell J."/>
            <person name="Lester P.J."/>
            <person name="Dearden P.K."/>
        </authorList>
    </citation>
    <scope>NUCLEOTIDE SEQUENCE</scope>
    <source>
        <strain evidence="1">Marl-1</strain>
    </source>
</reference>
<gene>
    <name evidence="1" type="ORF">HZH66_011455</name>
</gene>